<dbReference type="GO" id="GO:0003978">
    <property type="term" value="F:UDP-glucose 4-epimerase activity"/>
    <property type="evidence" value="ECO:0007669"/>
    <property type="project" value="InterPro"/>
</dbReference>
<reference evidence="7" key="1">
    <citation type="submission" date="2020-04" db="EMBL/GenBank/DDBJ databases">
        <authorList>
            <person name="Chiriac C."/>
            <person name="Salcher M."/>
            <person name="Ghai R."/>
            <person name="Kavagutti S V."/>
        </authorList>
    </citation>
    <scope>NUCLEOTIDE SEQUENCE</scope>
</reference>
<dbReference type="NCBIfam" id="TIGR01179">
    <property type="entry name" value="galE"/>
    <property type="match status" value="1"/>
</dbReference>
<dbReference type="PANTHER" id="PTHR43725">
    <property type="entry name" value="UDP-GLUCOSE 4-EPIMERASE"/>
    <property type="match status" value="1"/>
</dbReference>
<name>A0A6J5LVQ2_9CAUD</name>
<dbReference type="InterPro" id="IPR005886">
    <property type="entry name" value="UDP_G4E"/>
</dbReference>
<evidence type="ECO:0000256" key="2">
    <source>
        <dbReference type="ARBA" id="ARBA00007637"/>
    </source>
</evidence>
<comment type="similarity">
    <text evidence="2">Belongs to the NAD(P)-dependent epimerase/dehydratase family.</text>
</comment>
<dbReference type="Gene3D" id="3.40.50.720">
    <property type="entry name" value="NAD(P)-binding Rossmann-like Domain"/>
    <property type="match status" value="1"/>
</dbReference>
<sequence length="316" mass="34554">MKVLVTGAAGYIGGQTLLQLTDAGHDVLAIDRVMPPGHLMTVPCSWHTGDFASDLGLDAIKLFCPDAIIHCAGTSLVGPSIADPEEYYNNNFVKTKILLDFLVDNHYKKVRFVFSSSAATYGNPIITPVSEVDPTDPISPYGQSKLMIDWMLQSYHRAYGLDYVSFRYFNACGADPQARHGQAPGATHIIARVLESMRDRCAFTLYGTKYPTEDGTCVRDYIHVADLASAHIAAMDLDVPAGIYNLGTDTGTSNAQIIDTARAITGKQIEVQVGEIREGDPAVLTADAKKFMGVSSWRPEYNLANIIGHAWNWYSR</sequence>
<evidence type="ECO:0000313" key="7">
    <source>
        <dbReference type="EMBL" id="CAB4137882.1"/>
    </source>
</evidence>
<keyword evidence="4" id="KW-0413">Isomerase</keyword>
<gene>
    <name evidence="7" type="ORF">UFOVP328_116</name>
</gene>
<evidence type="ECO:0000256" key="3">
    <source>
        <dbReference type="ARBA" id="ARBA00023027"/>
    </source>
</evidence>
<dbReference type="PANTHER" id="PTHR43725:SF53">
    <property type="entry name" value="UDP-ARABINOSE 4-EPIMERASE 1"/>
    <property type="match status" value="1"/>
</dbReference>
<accession>A0A6J5LVQ2</accession>
<dbReference type="Pfam" id="PF01370">
    <property type="entry name" value="Epimerase"/>
    <property type="match status" value="1"/>
</dbReference>
<dbReference type="EMBL" id="LR796341">
    <property type="protein sequence ID" value="CAB4137882.1"/>
    <property type="molecule type" value="Genomic_DNA"/>
</dbReference>
<dbReference type="InterPro" id="IPR036291">
    <property type="entry name" value="NAD(P)-bd_dom_sf"/>
</dbReference>
<evidence type="ECO:0000259" key="6">
    <source>
        <dbReference type="Pfam" id="PF01370"/>
    </source>
</evidence>
<comment type="cofactor">
    <cofactor evidence="1">
        <name>NAD(+)</name>
        <dbReference type="ChEBI" id="CHEBI:57540"/>
    </cofactor>
</comment>
<keyword evidence="3" id="KW-0520">NAD</keyword>
<keyword evidence="5" id="KW-0119">Carbohydrate metabolism</keyword>
<dbReference type="InterPro" id="IPR001509">
    <property type="entry name" value="Epimerase_deHydtase"/>
</dbReference>
<evidence type="ECO:0000256" key="5">
    <source>
        <dbReference type="ARBA" id="ARBA00023277"/>
    </source>
</evidence>
<feature type="domain" description="NAD-dependent epimerase/dehydratase" evidence="6">
    <location>
        <begin position="3"/>
        <end position="247"/>
    </location>
</feature>
<dbReference type="GO" id="GO:0033499">
    <property type="term" value="P:galactose catabolic process via UDP-galactose, Leloir pathway"/>
    <property type="evidence" value="ECO:0007669"/>
    <property type="project" value="TreeGrafter"/>
</dbReference>
<dbReference type="SUPFAM" id="SSF51735">
    <property type="entry name" value="NAD(P)-binding Rossmann-fold domains"/>
    <property type="match status" value="1"/>
</dbReference>
<proteinExistence type="inferred from homology"/>
<organism evidence="7">
    <name type="scientific">uncultured Caudovirales phage</name>
    <dbReference type="NCBI Taxonomy" id="2100421"/>
    <lineage>
        <taxon>Viruses</taxon>
        <taxon>Duplodnaviria</taxon>
        <taxon>Heunggongvirae</taxon>
        <taxon>Uroviricota</taxon>
        <taxon>Caudoviricetes</taxon>
        <taxon>Peduoviridae</taxon>
        <taxon>Maltschvirus</taxon>
        <taxon>Maltschvirus maltsch</taxon>
    </lineage>
</organism>
<evidence type="ECO:0000256" key="4">
    <source>
        <dbReference type="ARBA" id="ARBA00023235"/>
    </source>
</evidence>
<protein>
    <submittedName>
        <fullName evidence="7">GalE UDP-glucose 4-epimerase</fullName>
    </submittedName>
</protein>
<evidence type="ECO:0000256" key="1">
    <source>
        <dbReference type="ARBA" id="ARBA00001911"/>
    </source>
</evidence>
<dbReference type="Gene3D" id="3.90.25.10">
    <property type="entry name" value="UDP-galactose 4-epimerase, domain 1"/>
    <property type="match status" value="1"/>
</dbReference>